<dbReference type="VEuPathDB" id="MicrosporidiaDB:SLOPH_1512"/>
<dbReference type="PANTHER" id="PTHR11042">
    <property type="entry name" value="EUKARYOTIC TRANSLATION INITIATION FACTOR 2-ALPHA KINASE EIF2-ALPHA KINASE -RELATED"/>
    <property type="match status" value="1"/>
</dbReference>
<dbReference type="SUPFAM" id="SSF56112">
    <property type="entry name" value="Protein kinase-like (PK-like)"/>
    <property type="match status" value="1"/>
</dbReference>
<dbReference type="InterPro" id="IPR050339">
    <property type="entry name" value="CC_SR_Kinase"/>
</dbReference>
<keyword evidence="4 6" id="KW-0067">ATP-binding</keyword>
<protein>
    <submittedName>
        <fullName evidence="8">Protein kinase domain containing protein</fullName>
    </submittedName>
</protein>
<evidence type="ECO:0000256" key="6">
    <source>
        <dbReference type="PROSITE-ProRule" id="PRU10141"/>
    </source>
</evidence>
<dbReference type="Pfam" id="PF00069">
    <property type="entry name" value="Pkinase"/>
    <property type="match status" value="1"/>
</dbReference>
<keyword evidence="3 8" id="KW-0418">Kinase</keyword>
<dbReference type="GO" id="GO:0005634">
    <property type="term" value="C:nucleus"/>
    <property type="evidence" value="ECO:0007669"/>
    <property type="project" value="TreeGrafter"/>
</dbReference>
<dbReference type="InterPro" id="IPR017441">
    <property type="entry name" value="Protein_kinase_ATP_BS"/>
</dbReference>
<organism evidence="8 9">
    <name type="scientific">Spraguea lophii (strain 42_110)</name>
    <name type="common">Microsporidian parasite</name>
    <dbReference type="NCBI Taxonomy" id="1358809"/>
    <lineage>
        <taxon>Eukaryota</taxon>
        <taxon>Fungi</taxon>
        <taxon>Fungi incertae sedis</taxon>
        <taxon>Microsporidia</taxon>
        <taxon>Spragueidae</taxon>
        <taxon>Spraguea</taxon>
    </lineage>
</organism>
<dbReference type="Gene3D" id="1.10.510.10">
    <property type="entry name" value="Transferase(Phosphotransferase) domain 1"/>
    <property type="match status" value="1"/>
</dbReference>
<dbReference type="GO" id="GO:0005737">
    <property type="term" value="C:cytoplasm"/>
    <property type="evidence" value="ECO:0007669"/>
    <property type="project" value="TreeGrafter"/>
</dbReference>
<evidence type="ECO:0000256" key="1">
    <source>
        <dbReference type="ARBA" id="ARBA00022679"/>
    </source>
</evidence>
<dbReference type="Gene3D" id="3.30.200.20">
    <property type="entry name" value="Phosphorylase Kinase, domain 1"/>
    <property type="match status" value="1"/>
</dbReference>
<dbReference type="PROSITE" id="PS00107">
    <property type="entry name" value="PROTEIN_KINASE_ATP"/>
    <property type="match status" value="1"/>
</dbReference>
<dbReference type="STRING" id="1358809.S7XUD4"/>
<dbReference type="EMBL" id="ATCN01000214">
    <property type="protein sequence ID" value="EPR79523.1"/>
    <property type="molecule type" value="Genomic_DNA"/>
</dbReference>
<sequence length="569" mass="67361">MVSFLNFWKEFDFVQKIGKGASGFVYLIKNKRTMNLYAIKEVKAYKEEYTKGSVNEKLPTYINHQNVLKYYNLFISHRPNFLKKDNEMLISYSKNKTLKSKKSLIYESGFTPVQSLKDNCNISSSNASYKINECILETDDEESYYSYLLSDFCPFTLRDFIDTRNIQYFIMKNKINEKNENVKNQKCESSENENFDKFTDSTSEVKNNKDWLDFYLTKSFNSKISLFNSQGSNKEDDLENFDFYFEKNSQMFDDDELIDRNANHMPTGETVINCQSKPLSSENQFIAEEKLSTFKLQDEFFKFEELIPNRKKESFIGESSDDIFSENYRPIELTNDYKTEIIKNKDYKEFSFDIPVNQGSDFCLNPHEEVFSIKDIFGYKKNVHKNFVLKSFKEEGKNLLINRKFVATIIYQVVKGLTYLHSKNINHNDVKARNIFFQLRGDFVAKIGDFGLYTKCNDTFECARKIRYSNDSHCCVKSILKERKIYNDNCGAEDVLNCGILYFELLYPFRTHMEREKVLEEIKNTRKLPITFCKEYKEETYIIEKCIKKENTKVFKLFDILILLYKLKK</sequence>
<dbReference type="Proteomes" id="UP000014978">
    <property type="component" value="Unassembled WGS sequence"/>
</dbReference>
<feature type="binding site" evidence="6">
    <location>
        <position position="40"/>
    </location>
    <ligand>
        <name>ATP</name>
        <dbReference type="ChEBI" id="CHEBI:30616"/>
    </ligand>
</feature>
<dbReference type="GO" id="GO:0005524">
    <property type="term" value="F:ATP binding"/>
    <property type="evidence" value="ECO:0007669"/>
    <property type="project" value="UniProtKB-UniRule"/>
</dbReference>
<dbReference type="PROSITE" id="PS50011">
    <property type="entry name" value="PROTEIN_KINASE_DOM"/>
    <property type="match status" value="1"/>
</dbReference>
<dbReference type="InParanoid" id="S7XUD4"/>
<accession>S7XUD4</accession>
<evidence type="ECO:0000256" key="3">
    <source>
        <dbReference type="ARBA" id="ARBA00022777"/>
    </source>
</evidence>
<comment type="similarity">
    <text evidence="5">Belongs to the protein kinase superfamily. Ser/Thr protein kinase family. GCN2 subfamily.</text>
</comment>
<dbReference type="PROSITE" id="PS00108">
    <property type="entry name" value="PROTEIN_KINASE_ST"/>
    <property type="match status" value="1"/>
</dbReference>
<dbReference type="InterPro" id="IPR008271">
    <property type="entry name" value="Ser/Thr_kinase_AS"/>
</dbReference>
<evidence type="ECO:0000256" key="5">
    <source>
        <dbReference type="ARBA" id="ARBA00037982"/>
    </source>
</evidence>
<dbReference type="InterPro" id="IPR011009">
    <property type="entry name" value="Kinase-like_dom_sf"/>
</dbReference>
<feature type="domain" description="Protein kinase" evidence="7">
    <location>
        <begin position="11"/>
        <end position="567"/>
    </location>
</feature>
<keyword evidence="1" id="KW-0808">Transferase</keyword>
<evidence type="ECO:0000313" key="9">
    <source>
        <dbReference type="Proteomes" id="UP000014978"/>
    </source>
</evidence>
<proteinExistence type="inferred from homology"/>
<name>S7XUD4_SPRLO</name>
<evidence type="ECO:0000259" key="7">
    <source>
        <dbReference type="PROSITE" id="PS50011"/>
    </source>
</evidence>
<evidence type="ECO:0000313" key="8">
    <source>
        <dbReference type="EMBL" id="EPR79523.1"/>
    </source>
</evidence>
<gene>
    <name evidence="8" type="ORF">SLOPH_1512</name>
</gene>
<dbReference type="HOGENOM" id="CLU_479109_0_0_1"/>
<dbReference type="AlphaFoldDB" id="S7XUD4"/>
<dbReference type="GO" id="GO:0004672">
    <property type="term" value="F:protein kinase activity"/>
    <property type="evidence" value="ECO:0007669"/>
    <property type="project" value="InterPro"/>
</dbReference>
<dbReference type="OrthoDB" id="2188637at2759"/>
<reference evidence="9" key="1">
    <citation type="journal article" date="2013" name="PLoS Genet.">
        <title>The genome of Spraguea lophii and the basis of host-microsporidian interactions.</title>
        <authorList>
            <person name="Campbell S.E."/>
            <person name="Williams T.A."/>
            <person name="Yousuf A."/>
            <person name="Soanes D.M."/>
            <person name="Paszkiewicz K.H."/>
            <person name="Williams B.A.P."/>
        </authorList>
    </citation>
    <scope>NUCLEOTIDE SEQUENCE [LARGE SCALE GENOMIC DNA]</scope>
    <source>
        <strain evidence="9">42_110</strain>
    </source>
</reference>
<evidence type="ECO:0000256" key="2">
    <source>
        <dbReference type="ARBA" id="ARBA00022741"/>
    </source>
</evidence>
<keyword evidence="2 6" id="KW-0547">Nucleotide-binding</keyword>
<dbReference type="InterPro" id="IPR000719">
    <property type="entry name" value="Prot_kinase_dom"/>
</dbReference>
<comment type="caution">
    <text evidence="8">The sequence shown here is derived from an EMBL/GenBank/DDBJ whole genome shotgun (WGS) entry which is preliminary data.</text>
</comment>
<evidence type="ECO:0000256" key="4">
    <source>
        <dbReference type="ARBA" id="ARBA00022840"/>
    </source>
</evidence>
<keyword evidence="9" id="KW-1185">Reference proteome</keyword>
<dbReference type="FunCoup" id="S7XUD4">
    <property type="interactions" value="93"/>
</dbReference>
<dbReference type="OMA" id="HNECLPR"/>
<dbReference type="SMART" id="SM00220">
    <property type="entry name" value="S_TKc"/>
    <property type="match status" value="1"/>
</dbReference>